<dbReference type="Pfam" id="PF03364">
    <property type="entry name" value="Polyketide_cyc"/>
    <property type="match status" value="1"/>
</dbReference>
<proteinExistence type="inferred from homology"/>
<dbReference type="RefSeq" id="WP_248429034.1">
    <property type="nucleotide sequence ID" value="NZ_JALNUB010000009.1"/>
</dbReference>
<comment type="similarity">
    <text evidence="1">Belongs to the ribosome association toxin RatA family.</text>
</comment>
<evidence type="ECO:0000259" key="3">
    <source>
        <dbReference type="Pfam" id="PF11127"/>
    </source>
</evidence>
<protein>
    <submittedName>
        <fullName evidence="4">DUF2892 domain-containing protein</fullName>
    </submittedName>
</protein>
<dbReference type="InterPro" id="IPR005031">
    <property type="entry name" value="COQ10_START"/>
</dbReference>
<dbReference type="Pfam" id="PF11127">
    <property type="entry name" value="YgaP-like_TM"/>
    <property type="match status" value="1"/>
</dbReference>
<feature type="domain" description="Inner membrane protein YgaP-like transmembrane" evidence="3">
    <location>
        <begin position="18"/>
        <end position="72"/>
    </location>
</feature>
<dbReference type="PANTHER" id="PTHR33824:SF7">
    <property type="entry name" value="POLYKETIDE CYCLASE_DEHYDRASE AND LIPID TRANSPORT SUPERFAMILY PROTEIN"/>
    <property type="match status" value="1"/>
</dbReference>
<dbReference type="Gene3D" id="3.30.530.20">
    <property type="match status" value="1"/>
</dbReference>
<dbReference type="Proteomes" id="UP001139260">
    <property type="component" value="Unassembled WGS sequence"/>
</dbReference>
<sequence>MENKNSSQQYSLSNILPKKNVPTIERILMIAGGAYVLYKAFSQKKSSTAKNTFGGAMLLRGLSGYCPAYHAAETFSDADPHYVNITVSTTVNKPILQVYSFWRNLENLPKFMNHLENVQNLDHEISEWTATGPLGVGKIRWKAKITKEETGKFLSWKSVNNSSIENVGKVSFKPVGQATTIDVTILYRTPYGVLGDKAAQLFNSYFKNMVKNDIESFRYYIESNGLNTD</sequence>
<evidence type="ECO:0000259" key="2">
    <source>
        <dbReference type="Pfam" id="PF03364"/>
    </source>
</evidence>
<evidence type="ECO:0000313" key="5">
    <source>
        <dbReference type="Proteomes" id="UP001139260"/>
    </source>
</evidence>
<comment type="caution">
    <text evidence="4">The sequence shown here is derived from an EMBL/GenBank/DDBJ whole genome shotgun (WGS) entry which is preliminary data.</text>
</comment>
<dbReference type="EMBL" id="JALNUB010000009">
    <property type="protein sequence ID" value="MCK8142948.1"/>
    <property type="molecule type" value="Genomic_DNA"/>
</dbReference>
<organism evidence="4 5">
    <name type="scientific">Flavobacterium pygoscelis</name>
    <dbReference type="NCBI Taxonomy" id="2893176"/>
    <lineage>
        <taxon>Bacteria</taxon>
        <taxon>Pseudomonadati</taxon>
        <taxon>Bacteroidota</taxon>
        <taxon>Flavobacteriia</taxon>
        <taxon>Flavobacteriales</taxon>
        <taxon>Flavobacteriaceae</taxon>
        <taxon>Flavobacterium</taxon>
    </lineage>
</organism>
<reference evidence="4" key="1">
    <citation type="submission" date="2022-04" db="EMBL/GenBank/DDBJ databases">
        <title>Flavobacterium pygoscelis sp. nov. isolated from Chinstrap chick (Pygoscelis antarcticus).</title>
        <authorList>
            <person name="Irgang R."/>
            <person name="Poblete-Morales M."/>
            <person name="Avendano-Herrera R."/>
        </authorList>
    </citation>
    <scope>NUCLEOTIDE SEQUENCE</scope>
    <source>
        <strain evidence="4">I-SCBP12n</strain>
    </source>
</reference>
<keyword evidence="5" id="KW-1185">Reference proteome</keyword>
<evidence type="ECO:0000256" key="1">
    <source>
        <dbReference type="ARBA" id="ARBA00008918"/>
    </source>
</evidence>
<dbReference type="AlphaFoldDB" id="A0A9X1XWI1"/>
<evidence type="ECO:0000313" key="4">
    <source>
        <dbReference type="EMBL" id="MCK8142948.1"/>
    </source>
</evidence>
<dbReference type="InterPro" id="IPR047137">
    <property type="entry name" value="ORF3"/>
</dbReference>
<dbReference type="InterPro" id="IPR023393">
    <property type="entry name" value="START-like_dom_sf"/>
</dbReference>
<dbReference type="PANTHER" id="PTHR33824">
    <property type="entry name" value="POLYKETIDE CYCLASE/DEHYDRASE AND LIPID TRANSPORT SUPERFAMILY PROTEIN"/>
    <property type="match status" value="1"/>
</dbReference>
<dbReference type="InterPro" id="IPR021309">
    <property type="entry name" value="YgaP-like_TM"/>
</dbReference>
<gene>
    <name evidence="4" type="ORF">MW871_13690</name>
</gene>
<name>A0A9X1XWI1_9FLAO</name>
<dbReference type="SUPFAM" id="SSF55961">
    <property type="entry name" value="Bet v1-like"/>
    <property type="match status" value="1"/>
</dbReference>
<accession>A0A9X1XWI1</accession>
<dbReference type="CDD" id="cd07817">
    <property type="entry name" value="SRPBCC_8"/>
    <property type="match status" value="1"/>
</dbReference>
<feature type="domain" description="Coenzyme Q-binding protein COQ10 START" evidence="2">
    <location>
        <begin position="91"/>
        <end position="211"/>
    </location>
</feature>